<evidence type="ECO:0000313" key="1">
    <source>
        <dbReference type="EMBL" id="AFZ11328.1"/>
    </source>
</evidence>
<dbReference type="KEGG" id="cep:Cri9333_0347"/>
<dbReference type="EMBL" id="CP003620">
    <property type="protein sequence ID" value="AFZ11328.1"/>
    <property type="molecule type" value="Genomic_DNA"/>
</dbReference>
<dbReference type="RefSeq" id="WP_015201469.1">
    <property type="nucleotide sequence ID" value="NC_019753.1"/>
</dbReference>
<name>K9VTC9_9CYAN</name>
<accession>K9VTC9</accession>
<dbReference type="HOGENOM" id="CLU_1233346_0_0_3"/>
<dbReference type="AlphaFoldDB" id="K9VTC9"/>
<evidence type="ECO:0000313" key="2">
    <source>
        <dbReference type="Proteomes" id="UP000010472"/>
    </source>
</evidence>
<gene>
    <name evidence="1" type="ORF">Cri9333_0347</name>
</gene>
<protein>
    <submittedName>
        <fullName evidence="1">Uncharacterized protein</fullName>
    </submittedName>
</protein>
<sequence>MMSQLLEKPITPACTEEAPAERAICLRQRFAIALSHRQIIAQVLSWDLSREVHPDEIEAIQIKNDIVWVNLTRDRAVPIAVETFRNIYEQQTTEEITEEPQPLKLVKSNNVVPWISLVKSLNTTKMNSEDTPEMHFKHLPEEDTPEIEMELLSHSYRCPALNIEPPLRETLQEQLKAISQILSANYVEREAERYPPNFICVLPDNSNTIANIPVLNLDNNNIEL</sequence>
<dbReference type="STRING" id="1173022.Cri9333_0347"/>
<reference evidence="1 2" key="1">
    <citation type="submission" date="2012-06" db="EMBL/GenBank/DDBJ databases">
        <title>Finished chromosome of genome of Crinalium epipsammum PCC 9333.</title>
        <authorList>
            <consortium name="US DOE Joint Genome Institute"/>
            <person name="Gugger M."/>
            <person name="Coursin T."/>
            <person name="Rippka R."/>
            <person name="Tandeau De Marsac N."/>
            <person name="Huntemann M."/>
            <person name="Wei C.-L."/>
            <person name="Han J."/>
            <person name="Detter J.C."/>
            <person name="Han C."/>
            <person name="Tapia R."/>
            <person name="Davenport K."/>
            <person name="Daligault H."/>
            <person name="Erkkila T."/>
            <person name="Gu W."/>
            <person name="Munk A.C.C."/>
            <person name="Teshima H."/>
            <person name="Xu Y."/>
            <person name="Chain P."/>
            <person name="Chen A."/>
            <person name="Krypides N."/>
            <person name="Mavromatis K."/>
            <person name="Markowitz V."/>
            <person name="Szeto E."/>
            <person name="Ivanova N."/>
            <person name="Mikhailova N."/>
            <person name="Ovchinnikova G."/>
            <person name="Pagani I."/>
            <person name="Pati A."/>
            <person name="Goodwin L."/>
            <person name="Peters L."/>
            <person name="Pitluck S."/>
            <person name="Woyke T."/>
            <person name="Kerfeld C."/>
        </authorList>
    </citation>
    <scope>NUCLEOTIDE SEQUENCE [LARGE SCALE GENOMIC DNA]</scope>
    <source>
        <strain evidence="1 2">PCC 9333</strain>
    </source>
</reference>
<proteinExistence type="predicted"/>
<organism evidence="1 2">
    <name type="scientific">Crinalium epipsammum PCC 9333</name>
    <dbReference type="NCBI Taxonomy" id="1173022"/>
    <lineage>
        <taxon>Bacteria</taxon>
        <taxon>Bacillati</taxon>
        <taxon>Cyanobacteriota</taxon>
        <taxon>Cyanophyceae</taxon>
        <taxon>Gomontiellales</taxon>
        <taxon>Gomontiellaceae</taxon>
        <taxon>Crinalium</taxon>
    </lineage>
</organism>
<dbReference type="Proteomes" id="UP000010472">
    <property type="component" value="Chromosome"/>
</dbReference>
<keyword evidence="2" id="KW-1185">Reference proteome</keyword>